<reference evidence="1" key="2">
    <citation type="submission" date="2020-11" db="EMBL/GenBank/DDBJ databases">
        <authorList>
            <person name="McCartney M.A."/>
            <person name="Auch B."/>
            <person name="Kono T."/>
            <person name="Mallez S."/>
            <person name="Becker A."/>
            <person name="Gohl D.M."/>
            <person name="Silverstein K.A.T."/>
            <person name="Koren S."/>
            <person name="Bechman K.B."/>
            <person name="Herman A."/>
            <person name="Abrahante J.E."/>
            <person name="Garbe J."/>
        </authorList>
    </citation>
    <scope>NUCLEOTIDE SEQUENCE</scope>
    <source>
        <strain evidence="1">Duluth1</strain>
        <tissue evidence="1">Whole animal</tissue>
    </source>
</reference>
<organism evidence="1 2">
    <name type="scientific">Dreissena polymorpha</name>
    <name type="common">Zebra mussel</name>
    <name type="synonym">Mytilus polymorpha</name>
    <dbReference type="NCBI Taxonomy" id="45954"/>
    <lineage>
        <taxon>Eukaryota</taxon>
        <taxon>Metazoa</taxon>
        <taxon>Spiralia</taxon>
        <taxon>Lophotrochozoa</taxon>
        <taxon>Mollusca</taxon>
        <taxon>Bivalvia</taxon>
        <taxon>Autobranchia</taxon>
        <taxon>Heteroconchia</taxon>
        <taxon>Euheterodonta</taxon>
        <taxon>Imparidentia</taxon>
        <taxon>Neoheterodontei</taxon>
        <taxon>Myida</taxon>
        <taxon>Dreissenoidea</taxon>
        <taxon>Dreissenidae</taxon>
        <taxon>Dreissena</taxon>
    </lineage>
</organism>
<name>A0A9D4DLG6_DREPO</name>
<reference evidence="1" key="1">
    <citation type="journal article" date="2019" name="bioRxiv">
        <title>The Genome of the Zebra Mussel, Dreissena polymorpha: A Resource for Invasive Species Research.</title>
        <authorList>
            <person name="McCartney M.A."/>
            <person name="Auch B."/>
            <person name="Kono T."/>
            <person name="Mallez S."/>
            <person name="Zhang Y."/>
            <person name="Obille A."/>
            <person name="Becker A."/>
            <person name="Abrahante J.E."/>
            <person name="Garbe J."/>
            <person name="Badalamenti J.P."/>
            <person name="Herman A."/>
            <person name="Mangelson H."/>
            <person name="Liachko I."/>
            <person name="Sullivan S."/>
            <person name="Sone E.D."/>
            <person name="Koren S."/>
            <person name="Silverstein K.A.T."/>
            <person name="Beckman K.B."/>
            <person name="Gohl D.M."/>
        </authorList>
    </citation>
    <scope>NUCLEOTIDE SEQUENCE</scope>
    <source>
        <strain evidence="1">Duluth1</strain>
        <tissue evidence="1">Whole animal</tissue>
    </source>
</reference>
<evidence type="ECO:0000313" key="2">
    <source>
        <dbReference type="Proteomes" id="UP000828390"/>
    </source>
</evidence>
<comment type="caution">
    <text evidence="1">The sequence shown here is derived from an EMBL/GenBank/DDBJ whole genome shotgun (WGS) entry which is preliminary data.</text>
</comment>
<dbReference type="Proteomes" id="UP000828390">
    <property type="component" value="Unassembled WGS sequence"/>
</dbReference>
<proteinExistence type="predicted"/>
<dbReference type="EMBL" id="JAIWYP010000010">
    <property type="protein sequence ID" value="KAH3750530.1"/>
    <property type="molecule type" value="Genomic_DNA"/>
</dbReference>
<gene>
    <name evidence="1" type="ORF">DPMN_185056</name>
</gene>
<protein>
    <submittedName>
        <fullName evidence="1">Uncharacterized protein</fullName>
    </submittedName>
</protein>
<evidence type="ECO:0000313" key="1">
    <source>
        <dbReference type="EMBL" id="KAH3750530.1"/>
    </source>
</evidence>
<keyword evidence="2" id="KW-1185">Reference proteome</keyword>
<dbReference type="AlphaFoldDB" id="A0A9D4DLG6"/>
<sequence length="82" mass="9041">MEFLAVEDSETKRQKAPMADWVARTGEQGCKVYHNSKARYIQKVGEMRHQITGSSVEVKFSSSAEVLASTMQGPPVVQGLGR</sequence>
<accession>A0A9D4DLG6</accession>